<dbReference type="Pfam" id="PF00155">
    <property type="entry name" value="Aminotran_1_2"/>
    <property type="match status" value="1"/>
</dbReference>
<dbReference type="InterPro" id="IPR004839">
    <property type="entry name" value="Aminotransferase_I/II_large"/>
</dbReference>
<dbReference type="AlphaFoldDB" id="A0A1E3P5S1"/>
<name>A0A1E3P5S1_WICAA</name>
<protein>
    <recommendedName>
        <fullName evidence="1">Aminotransferase class I/classII large domain-containing protein</fullName>
    </recommendedName>
</protein>
<dbReference type="GO" id="GO:0030170">
    <property type="term" value="F:pyridoxal phosphate binding"/>
    <property type="evidence" value="ECO:0007669"/>
    <property type="project" value="InterPro"/>
</dbReference>
<dbReference type="GeneID" id="30198783"/>
<dbReference type="OrthoDB" id="7042322at2759"/>
<dbReference type="InterPro" id="IPR015422">
    <property type="entry name" value="PyrdxlP-dep_Trfase_small"/>
</dbReference>
<dbReference type="PANTHER" id="PTHR42858:SF1">
    <property type="entry name" value="LD15494P"/>
    <property type="match status" value="1"/>
</dbReference>
<dbReference type="RefSeq" id="XP_019039930.1">
    <property type="nucleotide sequence ID" value="XM_019181537.1"/>
</dbReference>
<reference evidence="2 3" key="1">
    <citation type="journal article" date="2016" name="Proc. Natl. Acad. Sci. U.S.A.">
        <title>Comparative genomics of biotechnologically important yeasts.</title>
        <authorList>
            <person name="Riley R."/>
            <person name="Haridas S."/>
            <person name="Wolfe K.H."/>
            <person name="Lopes M.R."/>
            <person name="Hittinger C.T."/>
            <person name="Goeker M."/>
            <person name="Salamov A.A."/>
            <person name="Wisecaver J.H."/>
            <person name="Long T.M."/>
            <person name="Calvey C.H."/>
            <person name="Aerts A.L."/>
            <person name="Barry K.W."/>
            <person name="Choi C."/>
            <person name="Clum A."/>
            <person name="Coughlan A.Y."/>
            <person name="Deshpande S."/>
            <person name="Douglass A.P."/>
            <person name="Hanson S.J."/>
            <person name="Klenk H.-P."/>
            <person name="LaButti K.M."/>
            <person name="Lapidus A."/>
            <person name="Lindquist E.A."/>
            <person name="Lipzen A.M."/>
            <person name="Meier-Kolthoff J.P."/>
            <person name="Ohm R.A."/>
            <person name="Otillar R.P."/>
            <person name="Pangilinan J.L."/>
            <person name="Peng Y."/>
            <person name="Rokas A."/>
            <person name="Rosa C.A."/>
            <person name="Scheuner C."/>
            <person name="Sibirny A.A."/>
            <person name="Slot J.C."/>
            <person name="Stielow J.B."/>
            <person name="Sun H."/>
            <person name="Kurtzman C.P."/>
            <person name="Blackwell M."/>
            <person name="Grigoriev I.V."/>
            <person name="Jeffries T.W."/>
        </authorList>
    </citation>
    <scope>NUCLEOTIDE SEQUENCE [LARGE SCALE GENOMIC DNA]</scope>
    <source>
        <strain evidence="3">ATCC 58044 / CBS 1984 / NCYC 433 / NRRL Y-366-8</strain>
    </source>
</reference>
<dbReference type="CDD" id="cd00609">
    <property type="entry name" value="AAT_like"/>
    <property type="match status" value="1"/>
</dbReference>
<dbReference type="FunFam" id="3.40.640.10:FF:000080">
    <property type="entry name" value="Aminotransferase, putative"/>
    <property type="match status" value="1"/>
</dbReference>
<accession>A0A1E3P5S1</accession>
<keyword evidence="3" id="KW-1185">Reference proteome</keyword>
<proteinExistence type="predicted"/>
<dbReference type="STRING" id="683960.A0A1E3P5S1"/>
<dbReference type="Gene3D" id="3.40.640.10">
    <property type="entry name" value="Type I PLP-dependent aspartate aminotransferase-like (Major domain)"/>
    <property type="match status" value="1"/>
</dbReference>
<dbReference type="InterPro" id="IPR015421">
    <property type="entry name" value="PyrdxlP-dep_Trfase_major"/>
</dbReference>
<dbReference type="SUPFAM" id="SSF53383">
    <property type="entry name" value="PLP-dependent transferases"/>
    <property type="match status" value="1"/>
</dbReference>
<feature type="domain" description="Aminotransferase class I/classII large" evidence="1">
    <location>
        <begin position="46"/>
        <end position="414"/>
    </location>
</feature>
<dbReference type="GO" id="GO:0047536">
    <property type="term" value="F:2-aminoadipate transaminase activity"/>
    <property type="evidence" value="ECO:0007669"/>
    <property type="project" value="EnsemblFungi"/>
</dbReference>
<evidence type="ECO:0000313" key="3">
    <source>
        <dbReference type="Proteomes" id="UP000094112"/>
    </source>
</evidence>
<dbReference type="Proteomes" id="UP000094112">
    <property type="component" value="Unassembled WGS sequence"/>
</dbReference>
<dbReference type="PANTHER" id="PTHR42858">
    <property type="entry name" value="AMINOTRANSFERASE"/>
    <property type="match status" value="1"/>
</dbReference>
<gene>
    <name evidence="2" type="ORF">WICANDRAFT_28773</name>
</gene>
<evidence type="ECO:0000259" key="1">
    <source>
        <dbReference type="Pfam" id="PF00155"/>
    </source>
</evidence>
<sequence>MSINFFKGHPTESLLPNSTIVNATTSLLTAKRDYDLDPQNRHPLTYGSDAGAIWVRDEVAKFSNSTFKPKSPTTHDFINLTAGSSYGIMNILTQTTLPHTNYTKQAFLITPTYFLINETFIDAGFGGKMTGIDEIPGGVDLVQLESKLKQFNGSDSNDEDLKLINNPQGVPKKIYKFVLYCIPTFSNPGGETYDLETRLKLIELARKYDMLIITDDVYDLLDYEQSLEVLPQPLPRLTHLDRDSYGNEYGNTIINSTFSKLIAPGLRFGYQESVNEKLVHQLSQGGANVSGGTPSQLNSMVVGTILQNGDIEKVINSFRRVYSERAHLLQKLIKDLLPSGTKATGFNGGYFIWVTLPSNYDVGEICQKLKNDENIVLANGDNFEVVGDIRHWGKRSVRLSISYLTKDEIQKGIEQWAKVIKEMYN</sequence>
<dbReference type="Gene3D" id="3.90.1150.10">
    <property type="entry name" value="Aspartate Aminotransferase, domain 1"/>
    <property type="match status" value="1"/>
</dbReference>
<organism evidence="2 3">
    <name type="scientific">Wickerhamomyces anomalus (strain ATCC 58044 / CBS 1984 / NCYC 433 / NRRL Y-366-8)</name>
    <name type="common">Yeast</name>
    <name type="synonym">Hansenula anomala</name>
    <dbReference type="NCBI Taxonomy" id="683960"/>
    <lineage>
        <taxon>Eukaryota</taxon>
        <taxon>Fungi</taxon>
        <taxon>Dikarya</taxon>
        <taxon>Ascomycota</taxon>
        <taxon>Saccharomycotina</taxon>
        <taxon>Saccharomycetes</taxon>
        <taxon>Phaffomycetales</taxon>
        <taxon>Wickerhamomycetaceae</taxon>
        <taxon>Wickerhamomyces</taxon>
    </lineage>
</organism>
<dbReference type="EMBL" id="KV454209">
    <property type="protein sequence ID" value="ODQ60723.1"/>
    <property type="molecule type" value="Genomic_DNA"/>
</dbReference>
<evidence type="ECO:0000313" key="2">
    <source>
        <dbReference type="EMBL" id="ODQ60723.1"/>
    </source>
</evidence>
<dbReference type="InterPro" id="IPR015424">
    <property type="entry name" value="PyrdxlP-dep_Trfase"/>
</dbReference>